<dbReference type="RefSeq" id="WP_074870638.1">
    <property type="nucleotide sequence ID" value="NZ_FOAS01000023.1"/>
</dbReference>
<feature type="chain" id="PRO_5010267563" description="DUF2845 domain-containing protein" evidence="1">
    <location>
        <begin position="23"/>
        <end position="97"/>
    </location>
</feature>
<evidence type="ECO:0000313" key="2">
    <source>
        <dbReference type="EMBL" id="SEL79422.1"/>
    </source>
</evidence>
<dbReference type="Pfam" id="PF11006">
    <property type="entry name" value="DUF2845"/>
    <property type="match status" value="1"/>
</dbReference>
<feature type="signal peptide" evidence="1">
    <location>
        <begin position="1"/>
        <end position="22"/>
    </location>
</feature>
<organism evidence="2 3">
    <name type="scientific">Atopomonas hussainii</name>
    <dbReference type="NCBI Taxonomy" id="1429083"/>
    <lineage>
        <taxon>Bacteria</taxon>
        <taxon>Pseudomonadati</taxon>
        <taxon>Pseudomonadota</taxon>
        <taxon>Gammaproteobacteria</taxon>
        <taxon>Pseudomonadales</taxon>
        <taxon>Pseudomonadaceae</taxon>
        <taxon>Atopomonas</taxon>
    </lineage>
</organism>
<dbReference type="AlphaFoldDB" id="A0A1H7T3C4"/>
<evidence type="ECO:0000313" key="3">
    <source>
        <dbReference type="Proteomes" id="UP000185766"/>
    </source>
</evidence>
<name>A0A1H7T3C4_9GAMM</name>
<keyword evidence="3" id="KW-1185">Reference proteome</keyword>
<proteinExistence type="predicted"/>
<sequence length="97" mass="11165">MKAIPLSLTLLAGLLMASQAHAMRCGSKLVNEGDLAFEVLERCGEPKSRDIVGYTLSYDQRREFKIEEWIYGPKSGVYYILNFEGTRLHRIETRRKQ</sequence>
<keyword evidence="1" id="KW-0732">Signal</keyword>
<reference evidence="2 3" key="1">
    <citation type="submission" date="2016-10" db="EMBL/GenBank/DDBJ databases">
        <authorList>
            <person name="de Groot N.N."/>
        </authorList>
    </citation>
    <scope>NUCLEOTIDE SEQUENCE [LARGE SCALE GENOMIC DNA]</scope>
    <source>
        <strain evidence="2 3">JCM 19513</strain>
    </source>
</reference>
<evidence type="ECO:0008006" key="4">
    <source>
        <dbReference type="Google" id="ProtNLM"/>
    </source>
</evidence>
<dbReference type="STRING" id="1429083.GCA_001885685_00200"/>
<protein>
    <recommendedName>
        <fullName evidence="4">DUF2845 domain-containing protein</fullName>
    </recommendedName>
</protein>
<dbReference type="Proteomes" id="UP000185766">
    <property type="component" value="Unassembled WGS sequence"/>
</dbReference>
<gene>
    <name evidence="2" type="ORF">SAMN05216214_1237</name>
</gene>
<dbReference type="EMBL" id="FOAS01000023">
    <property type="protein sequence ID" value="SEL79422.1"/>
    <property type="molecule type" value="Genomic_DNA"/>
</dbReference>
<evidence type="ECO:0000256" key="1">
    <source>
        <dbReference type="SAM" id="SignalP"/>
    </source>
</evidence>
<accession>A0A1H7T3C4</accession>
<dbReference type="InterPro" id="IPR021268">
    <property type="entry name" value="DUF2845"/>
</dbReference>